<accession>A0A109WVD8</accession>
<sequence length="52" mass="6333">MDIMLLLLYSLCNLMYIQFYSHSQSLENFLNCHSTHFYTHDFINLYGIITFY</sequence>
<protein>
    <submittedName>
        <fullName evidence="1">ORF10</fullName>
    </submittedName>
</protein>
<proteinExistence type="predicted"/>
<organism evidence="1">
    <name type="scientific">Cnaphalocrocis medinalis granulovirus</name>
    <dbReference type="NCBI Taxonomy" id="1750712"/>
    <lineage>
        <taxon>Viruses</taxon>
        <taxon>Viruses incertae sedis</taxon>
        <taxon>Naldaviricetes</taxon>
        <taxon>Lefavirales</taxon>
        <taxon>Baculoviridae</taxon>
        <taxon>Betabaculovirus</taxon>
        <taxon>Betabaculovirus cnamedinalis</taxon>
    </lineage>
</organism>
<dbReference type="EMBL" id="KP658210">
    <property type="protein sequence ID" value="ALN41943.1"/>
    <property type="molecule type" value="Genomic_DNA"/>
</dbReference>
<name>A0A109WVD8_9BBAC</name>
<evidence type="ECO:0000313" key="1">
    <source>
        <dbReference type="EMBL" id="ALN41943.1"/>
    </source>
</evidence>
<reference evidence="1" key="1">
    <citation type="journal article" date="2016" name="PLoS ONE">
        <title>Genome of Cnaphalocrocis medinalis Granulovirus, the First Crambidae-Infecting Betabaculovirus Isolated from Rice Leaffolder to Sequenced.</title>
        <authorList>
            <person name="Han G."/>
            <person name="Xu J."/>
            <person name="Liu Q."/>
            <person name="Li C."/>
            <person name="Xu H."/>
            <person name="Lu Z."/>
        </authorList>
    </citation>
    <scope>NUCLEOTIDE SEQUENCE</scope>
</reference>